<evidence type="ECO:0000313" key="8">
    <source>
        <dbReference type="EMBL" id="EPB84653.1"/>
    </source>
</evidence>
<dbReference type="InterPro" id="IPR011011">
    <property type="entry name" value="Znf_FYVE_PHD"/>
</dbReference>
<sequence>MKKKFPYHLLGLTWNKEHTSNMENVYCYCGKGMKDNQPMLQCDKCKQWFHRNCIKCLPKPLLFGDTCGIFHCSVCNQAAETFERKPSSWITIVHLVIYNLIRNAQLDNAKKPKKERRDHFYFRWKEDVCAFIDDYWDYLCPEKQRTSAWHNTIASVLSTHSSIFLSGFEKFKQSAWWTLQKIEPPAAPTTNDKKAHTRVKPALRKPLKRSSVQMDNKSLPATKKKKTEAPAVEPDIDNDLMDLSSLSELSSAEESLSDFEDVKVKSEPSQDPSLPPKEKEAVTPPTPSVAKESTDVETPVAFSEPVAVQETTVLGTPEPVSTLREDSFDPNTPPTSTATPAPSATAASNIPSIPSHSAASTQNNSSNNTSNPTLSPQDEWLLLQKLEHSSKKLTPAACRYKRKLGMRRLKRNLGIKLFDIDSHLIHLLRTPNHALEPISKDTTIQPASNQQQVEQQQDNQLLLDKITWTPYTSSFASRLFGSIRQRNTMTRDEPWLSSWNGRKLRPFIRRDFQSKPKRMLLMGQIKACNGKPPKKRQEEPSGVVPGESIDYVYFQKEHLQQVNMLLSRSFWEGVDVSESLLFPEFSIVALYKRRVIGCAFMTPEAYITYFAVEPGWTNASIGQFMLYHLFQTAISKDITLHVSANNNAMILYQKFGFKPEEFIVNFYDKYLPTDSVFSKNAFFLRLRR</sequence>
<dbReference type="InterPro" id="IPR019787">
    <property type="entry name" value="Znf_PHD-finger"/>
</dbReference>
<dbReference type="eggNOG" id="KOG4323">
    <property type="taxonomic scope" value="Eukaryota"/>
</dbReference>
<dbReference type="eggNOG" id="KOG3138">
    <property type="taxonomic scope" value="Eukaryota"/>
</dbReference>
<protein>
    <recommendedName>
        <fullName evidence="10">N-acetyltransferase domain-containing protein</fullName>
    </recommendedName>
</protein>
<dbReference type="AlphaFoldDB" id="S2JPW0"/>
<dbReference type="OrthoDB" id="4080456at2759"/>
<feature type="compositionally biased region" description="Basic residues" evidence="5">
    <location>
        <begin position="195"/>
        <end position="208"/>
    </location>
</feature>
<dbReference type="VEuPathDB" id="FungiDB:HMPREF1544_08596"/>
<evidence type="ECO:0000259" key="6">
    <source>
        <dbReference type="PROSITE" id="PS50016"/>
    </source>
</evidence>
<dbReference type="GO" id="GO:0008270">
    <property type="term" value="F:zinc ion binding"/>
    <property type="evidence" value="ECO:0007669"/>
    <property type="project" value="UniProtKB-KW"/>
</dbReference>
<dbReference type="SMART" id="SM00249">
    <property type="entry name" value="PHD"/>
    <property type="match status" value="1"/>
</dbReference>
<dbReference type="PANTHER" id="PTHR20916:SF26">
    <property type="entry name" value="CYSTEINE-RICH PROTEIN 2-BINDING PROTEIN"/>
    <property type="match status" value="1"/>
</dbReference>
<organism evidence="8 9">
    <name type="scientific">Mucor circinelloides f. circinelloides (strain 1006PhL)</name>
    <name type="common">Mucormycosis agent</name>
    <name type="synonym">Calyptromyces circinelloides</name>
    <dbReference type="NCBI Taxonomy" id="1220926"/>
    <lineage>
        <taxon>Eukaryota</taxon>
        <taxon>Fungi</taxon>
        <taxon>Fungi incertae sedis</taxon>
        <taxon>Mucoromycota</taxon>
        <taxon>Mucoromycotina</taxon>
        <taxon>Mucoromycetes</taxon>
        <taxon>Mucorales</taxon>
        <taxon>Mucorineae</taxon>
        <taxon>Mucoraceae</taxon>
        <taxon>Mucor</taxon>
    </lineage>
</organism>
<keyword evidence="1" id="KW-0479">Metal-binding</keyword>
<dbReference type="InterPro" id="IPR001965">
    <property type="entry name" value="Znf_PHD"/>
</dbReference>
<dbReference type="STRING" id="1220926.S2JPW0"/>
<evidence type="ECO:0000313" key="9">
    <source>
        <dbReference type="Proteomes" id="UP000014254"/>
    </source>
</evidence>
<gene>
    <name evidence="8" type="ORF">HMPREF1544_08596</name>
</gene>
<reference evidence="9" key="1">
    <citation type="submission" date="2013-05" db="EMBL/GenBank/DDBJ databases">
        <title>The Genome sequence of Mucor circinelloides f. circinelloides 1006PhL.</title>
        <authorList>
            <consortium name="The Broad Institute Genomics Platform"/>
            <person name="Cuomo C."/>
            <person name="Earl A."/>
            <person name="Findley K."/>
            <person name="Lee S.C."/>
            <person name="Walker B."/>
            <person name="Young S."/>
            <person name="Zeng Q."/>
            <person name="Gargeya S."/>
            <person name="Fitzgerald M."/>
            <person name="Haas B."/>
            <person name="Abouelleil A."/>
            <person name="Allen A.W."/>
            <person name="Alvarado L."/>
            <person name="Arachchi H.M."/>
            <person name="Berlin A.M."/>
            <person name="Chapman S.B."/>
            <person name="Gainer-Dewar J."/>
            <person name="Goldberg J."/>
            <person name="Griggs A."/>
            <person name="Gujja S."/>
            <person name="Hansen M."/>
            <person name="Howarth C."/>
            <person name="Imamovic A."/>
            <person name="Ireland A."/>
            <person name="Larimer J."/>
            <person name="McCowan C."/>
            <person name="Murphy C."/>
            <person name="Pearson M."/>
            <person name="Poon T.W."/>
            <person name="Priest M."/>
            <person name="Roberts A."/>
            <person name="Saif S."/>
            <person name="Shea T."/>
            <person name="Sisk P."/>
            <person name="Sykes S."/>
            <person name="Wortman J."/>
            <person name="Nusbaum C."/>
            <person name="Birren B."/>
        </authorList>
    </citation>
    <scope>NUCLEOTIDE SEQUENCE [LARGE SCALE GENOMIC DNA]</scope>
    <source>
        <strain evidence="9">1006PhL</strain>
    </source>
</reference>
<feature type="domain" description="N-acetyltransferase" evidence="7">
    <location>
        <begin position="549"/>
        <end position="688"/>
    </location>
</feature>
<dbReference type="PROSITE" id="PS01359">
    <property type="entry name" value="ZF_PHD_1"/>
    <property type="match status" value="1"/>
</dbReference>
<evidence type="ECO:0008006" key="10">
    <source>
        <dbReference type="Google" id="ProtNLM"/>
    </source>
</evidence>
<dbReference type="EMBL" id="KE124033">
    <property type="protein sequence ID" value="EPB84653.1"/>
    <property type="molecule type" value="Genomic_DNA"/>
</dbReference>
<proteinExistence type="predicted"/>
<dbReference type="GO" id="GO:0004402">
    <property type="term" value="F:histone acetyltransferase activity"/>
    <property type="evidence" value="ECO:0007669"/>
    <property type="project" value="TreeGrafter"/>
</dbReference>
<dbReference type="PROSITE" id="PS50016">
    <property type="entry name" value="ZF_PHD_2"/>
    <property type="match status" value="1"/>
</dbReference>
<dbReference type="SUPFAM" id="SSF55729">
    <property type="entry name" value="Acyl-CoA N-acyltransferases (Nat)"/>
    <property type="match status" value="1"/>
</dbReference>
<dbReference type="InterPro" id="IPR019786">
    <property type="entry name" value="Zinc_finger_PHD-type_CS"/>
</dbReference>
<evidence type="ECO:0000256" key="1">
    <source>
        <dbReference type="ARBA" id="ARBA00022723"/>
    </source>
</evidence>
<dbReference type="InterPro" id="IPR000182">
    <property type="entry name" value="GNAT_dom"/>
</dbReference>
<dbReference type="InterPro" id="IPR016181">
    <property type="entry name" value="Acyl_CoA_acyltransferase"/>
</dbReference>
<name>S2JPW0_MUCC1</name>
<dbReference type="OMA" id="PRRNWPW"/>
<evidence type="ECO:0000256" key="2">
    <source>
        <dbReference type="ARBA" id="ARBA00022771"/>
    </source>
</evidence>
<dbReference type="Proteomes" id="UP000014254">
    <property type="component" value="Unassembled WGS sequence"/>
</dbReference>
<dbReference type="PROSITE" id="PS51186">
    <property type="entry name" value="GNAT"/>
    <property type="match status" value="1"/>
</dbReference>
<dbReference type="InterPro" id="IPR053835">
    <property type="entry name" value="ASH2L-like_WH"/>
</dbReference>
<keyword evidence="2 4" id="KW-0863">Zinc-finger</keyword>
<evidence type="ECO:0000256" key="4">
    <source>
        <dbReference type="PROSITE-ProRule" id="PRU00146"/>
    </source>
</evidence>
<evidence type="ECO:0000256" key="5">
    <source>
        <dbReference type="SAM" id="MobiDB-lite"/>
    </source>
</evidence>
<feature type="compositionally biased region" description="Low complexity" evidence="5">
    <location>
        <begin position="334"/>
        <end position="371"/>
    </location>
</feature>
<dbReference type="PANTHER" id="PTHR20916">
    <property type="entry name" value="CYSTEINE AND GLYCINE-RICH PROTEIN 2 BINDING PROTEIN"/>
    <property type="match status" value="1"/>
</dbReference>
<feature type="compositionally biased region" description="Low complexity" evidence="5">
    <location>
        <begin position="241"/>
        <end position="254"/>
    </location>
</feature>
<feature type="domain" description="PHD-type" evidence="6">
    <location>
        <begin position="24"/>
        <end position="78"/>
    </location>
</feature>
<accession>S2JPW0</accession>
<feature type="region of interest" description="Disordered" evidence="5">
    <location>
        <begin position="185"/>
        <end position="375"/>
    </location>
</feature>
<dbReference type="Gene3D" id="3.40.630.30">
    <property type="match status" value="1"/>
</dbReference>
<dbReference type="Pfam" id="PF21198">
    <property type="entry name" value="ASH2L-like_WH"/>
    <property type="match status" value="1"/>
</dbReference>
<keyword evidence="9" id="KW-1185">Reference proteome</keyword>
<dbReference type="Gene3D" id="3.90.980.20">
    <property type="match status" value="1"/>
</dbReference>
<evidence type="ECO:0000259" key="7">
    <source>
        <dbReference type="PROSITE" id="PS51186"/>
    </source>
</evidence>
<dbReference type="InParanoid" id="S2JPW0"/>
<keyword evidence="3" id="KW-0862">Zinc</keyword>
<dbReference type="SUPFAM" id="SSF57903">
    <property type="entry name" value="FYVE/PHD zinc finger"/>
    <property type="match status" value="1"/>
</dbReference>
<dbReference type="Pfam" id="PF13508">
    <property type="entry name" value="Acetyltransf_7"/>
    <property type="match status" value="1"/>
</dbReference>
<evidence type="ECO:0000256" key="3">
    <source>
        <dbReference type="ARBA" id="ARBA00022833"/>
    </source>
</evidence>